<organism evidence="2 3">
    <name type="scientific">Pseudoxanthobacter soli DSM 19599</name>
    <dbReference type="NCBI Taxonomy" id="1123029"/>
    <lineage>
        <taxon>Bacteria</taxon>
        <taxon>Pseudomonadati</taxon>
        <taxon>Pseudomonadota</taxon>
        <taxon>Alphaproteobacteria</taxon>
        <taxon>Hyphomicrobiales</taxon>
        <taxon>Segnochrobactraceae</taxon>
        <taxon>Pseudoxanthobacter</taxon>
    </lineage>
</organism>
<evidence type="ECO:0000313" key="2">
    <source>
        <dbReference type="EMBL" id="SHO66861.1"/>
    </source>
</evidence>
<proteinExistence type="predicted"/>
<evidence type="ECO:0000313" key="3">
    <source>
        <dbReference type="Proteomes" id="UP000186406"/>
    </source>
</evidence>
<dbReference type="PANTHER" id="PTHR43245:SF13">
    <property type="entry name" value="UDP-D-APIOSE_UDP-D-XYLOSE SYNTHASE 2"/>
    <property type="match status" value="1"/>
</dbReference>
<dbReference type="InterPro" id="IPR001509">
    <property type="entry name" value="Epimerase_deHydtase"/>
</dbReference>
<dbReference type="Proteomes" id="UP000186406">
    <property type="component" value="Unassembled WGS sequence"/>
</dbReference>
<dbReference type="STRING" id="1123029.SAMN02745172_03521"/>
<dbReference type="InterPro" id="IPR036291">
    <property type="entry name" value="NAD(P)-bd_dom_sf"/>
</dbReference>
<dbReference type="InterPro" id="IPR050177">
    <property type="entry name" value="Lipid_A_modif_metabolic_enz"/>
</dbReference>
<dbReference type="CDD" id="cd08946">
    <property type="entry name" value="SDR_e"/>
    <property type="match status" value="1"/>
</dbReference>
<dbReference type="AlphaFoldDB" id="A0A1M7ZPS2"/>
<dbReference type="Pfam" id="PF01370">
    <property type="entry name" value="Epimerase"/>
    <property type="match status" value="1"/>
</dbReference>
<gene>
    <name evidence="2" type="ORF">SAMN02745172_03521</name>
</gene>
<dbReference type="OrthoDB" id="5295702at2"/>
<dbReference type="EMBL" id="FRXO01000008">
    <property type="protein sequence ID" value="SHO66861.1"/>
    <property type="molecule type" value="Genomic_DNA"/>
</dbReference>
<reference evidence="2 3" key="1">
    <citation type="submission" date="2016-12" db="EMBL/GenBank/DDBJ databases">
        <authorList>
            <person name="Song W.-J."/>
            <person name="Kurnit D.M."/>
        </authorList>
    </citation>
    <scope>NUCLEOTIDE SEQUENCE [LARGE SCALE GENOMIC DNA]</scope>
    <source>
        <strain evidence="2 3">DSM 19599</strain>
    </source>
</reference>
<name>A0A1M7ZPS2_9HYPH</name>
<dbReference type="PANTHER" id="PTHR43245">
    <property type="entry name" value="BIFUNCTIONAL POLYMYXIN RESISTANCE PROTEIN ARNA"/>
    <property type="match status" value="1"/>
</dbReference>
<accession>A0A1M7ZPS2</accession>
<keyword evidence="3" id="KW-1185">Reference proteome</keyword>
<feature type="domain" description="NAD-dependent epimerase/dehydratase" evidence="1">
    <location>
        <begin position="7"/>
        <end position="226"/>
    </location>
</feature>
<dbReference type="Gene3D" id="3.40.50.720">
    <property type="entry name" value="NAD(P)-binding Rossmann-like Domain"/>
    <property type="match status" value="1"/>
</dbReference>
<sequence length="311" mass="32349">MTAAGLALVTGASGAIGHHVVRTLAARGWKVLGLGHGAEQERLPLVGWINGEIDAANLSSLARRWGTPQAVIHLAGGSSVGPSLTAPLEDFSRTVAASVRLFEWVRQEAPSARVVLASSAAVYGNARELPISEAAPRAPLSPYGYHKAMMEQAAECWGRNFGLNAAIVRLFSVYGPDLHKQLVWELCLRLSRGERDIVLGGTGAEMRDWLHIEDAAAVLVAALDSASPQVPVFNGCTGVGTTVAATARFIADGFGADVRFSFNGEVRPGDPVHLVGCPGHAATAGLAAAVPVATGMVATAREARGKLSPGR</sequence>
<dbReference type="Gene3D" id="3.90.25.10">
    <property type="entry name" value="UDP-galactose 4-epimerase, domain 1"/>
    <property type="match status" value="1"/>
</dbReference>
<evidence type="ECO:0000259" key="1">
    <source>
        <dbReference type="Pfam" id="PF01370"/>
    </source>
</evidence>
<dbReference type="SUPFAM" id="SSF51735">
    <property type="entry name" value="NAD(P)-binding Rossmann-fold domains"/>
    <property type="match status" value="1"/>
</dbReference>
<dbReference type="RefSeq" id="WP_073631120.1">
    <property type="nucleotide sequence ID" value="NZ_FRXO01000008.1"/>
</dbReference>
<protein>
    <submittedName>
        <fullName evidence="2">UDP-glucose 4-epimerase</fullName>
    </submittedName>
</protein>